<dbReference type="PROSITE" id="PS51186">
    <property type="entry name" value="GNAT"/>
    <property type="match status" value="1"/>
</dbReference>
<dbReference type="PANTHER" id="PTHR43451:SF1">
    <property type="entry name" value="ACETYLTRANSFERASE"/>
    <property type="match status" value="1"/>
</dbReference>
<proteinExistence type="predicted"/>
<accession>A0A157Z3X5</accession>
<dbReference type="InterPro" id="IPR000182">
    <property type="entry name" value="GNAT_dom"/>
</dbReference>
<keyword evidence="3" id="KW-1185">Reference proteome</keyword>
<comment type="caution">
    <text evidence="2">The sequence shown here is derived from an EMBL/GenBank/DDBJ whole genome shotgun (WGS) entry which is preliminary data.</text>
</comment>
<protein>
    <submittedName>
        <fullName evidence="2">Acetyltransferase</fullName>
    </submittedName>
</protein>
<name>A0A157Z3X5_9BURK</name>
<reference evidence="2" key="1">
    <citation type="submission" date="2016-01" db="EMBL/GenBank/DDBJ databases">
        <authorList>
            <person name="Peeters C."/>
        </authorList>
    </citation>
    <scope>NUCLEOTIDE SEQUENCE [LARGE SCALE GENOMIC DNA]</scope>
    <source>
        <strain evidence="2">LMG 29325</strain>
    </source>
</reference>
<evidence type="ECO:0000259" key="1">
    <source>
        <dbReference type="PROSITE" id="PS51186"/>
    </source>
</evidence>
<feature type="domain" description="N-acetyltransferase" evidence="1">
    <location>
        <begin position="7"/>
        <end position="159"/>
    </location>
</feature>
<organism evidence="2 3">
    <name type="scientific">Caballeronia glebae</name>
    <dbReference type="NCBI Taxonomy" id="1777143"/>
    <lineage>
        <taxon>Bacteria</taxon>
        <taxon>Pseudomonadati</taxon>
        <taxon>Pseudomonadota</taxon>
        <taxon>Betaproteobacteria</taxon>
        <taxon>Burkholderiales</taxon>
        <taxon>Burkholderiaceae</taxon>
        <taxon>Caballeronia</taxon>
    </lineage>
</organism>
<dbReference type="STRING" id="1777143.AWB82_00185"/>
<dbReference type="SUPFAM" id="SSF55729">
    <property type="entry name" value="Acyl-CoA N-acyltransferases (Nat)"/>
    <property type="match status" value="1"/>
</dbReference>
<dbReference type="InterPro" id="IPR052564">
    <property type="entry name" value="N-acetyltrans/Recomb-assoc"/>
</dbReference>
<dbReference type="InterPro" id="IPR016181">
    <property type="entry name" value="Acyl_CoA_acyltransferase"/>
</dbReference>
<sequence>MPGLPLIEVRPYRASDLDGVIDLFQRAVRETASADYNEAQIAAWSQADRDEWELARVSRPTWVGLVDGELAGFADLEKKSGLIDMMFVDPKHQRKSVATSLLARIEAEAEEVGLTTLHTYSSVTGRPFFEYCGFTMLLARAVVVRQQRFVQFVMEKVLDL</sequence>
<dbReference type="PANTHER" id="PTHR43451">
    <property type="entry name" value="ACETYLTRANSFERASE (GNAT) FAMILY PROTEIN"/>
    <property type="match status" value="1"/>
</dbReference>
<evidence type="ECO:0000313" key="3">
    <source>
        <dbReference type="Proteomes" id="UP000054596"/>
    </source>
</evidence>
<dbReference type="Proteomes" id="UP000054596">
    <property type="component" value="Unassembled WGS sequence"/>
</dbReference>
<dbReference type="RefSeq" id="WP_086964874.1">
    <property type="nucleotide sequence ID" value="NZ_FCOJ02000001.1"/>
</dbReference>
<dbReference type="AlphaFoldDB" id="A0A157Z3X5"/>
<dbReference type="Gene3D" id="3.40.630.30">
    <property type="match status" value="1"/>
</dbReference>
<dbReference type="GO" id="GO:0016747">
    <property type="term" value="F:acyltransferase activity, transferring groups other than amino-acyl groups"/>
    <property type="evidence" value="ECO:0007669"/>
    <property type="project" value="InterPro"/>
</dbReference>
<dbReference type="OrthoDB" id="5355033at2"/>
<dbReference type="Pfam" id="PF13673">
    <property type="entry name" value="Acetyltransf_10"/>
    <property type="match status" value="1"/>
</dbReference>
<dbReference type="CDD" id="cd04301">
    <property type="entry name" value="NAT_SF"/>
    <property type="match status" value="1"/>
</dbReference>
<evidence type="ECO:0000313" key="2">
    <source>
        <dbReference type="EMBL" id="SAK40241.1"/>
    </source>
</evidence>
<gene>
    <name evidence="2" type="ORF">AWB82_00185</name>
</gene>
<dbReference type="EMBL" id="FCOJ02000001">
    <property type="protein sequence ID" value="SAK40241.1"/>
    <property type="molecule type" value="Genomic_DNA"/>
</dbReference>